<evidence type="ECO:0000313" key="2">
    <source>
        <dbReference type="Proteomes" id="UP000247476"/>
    </source>
</evidence>
<evidence type="ECO:0000313" key="1">
    <source>
        <dbReference type="EMBL" id="PYI57417.1"/>
    </source>
</evidence>
<sequence>MEAMNSVQEQTTTGTTAFDPFYVEFKHAAHLPQWLKLQHEVRAGLEKLMAESVRVVPPVELAARLDALNDRIAAYNDHVPNVYLRKPALTPANWTDQYESWQ</sequence>
<gene>
    <name evidence="1" type="ORF">DLM86_02975</name>
</gene>
<dbReference type="EMBL" id="QJVJ01000001">
    <property type="protein sequence ID" value="PYI57417.1"/>
    <property type="molecule type" value="Genomic_DNA"/>
</dbReference>
<protein>
    <submittedName>
        <fullName evidence="1">Uncharacterized protein</fullName>
    </submittedName>
</protein>
<dbReference type="AlphaFoldDB" id="A0A2V5KXY1"/>
<dbReference type="OrthoDB" id="2623359at2"/>
<dbReference type="RefSeq" id="WP_110838456.1">
    <property type="nucleotide sequence ID" value="NZ_QJVJ01000001.1"/>
</dbReference>
<reference evidence="1 2" key="1">
    <citation type="submission" date="2018-05" db="EMBL/GenBank/DDBJ databases">
        <title>Paenibacillus flagellatus sp. nov., isolated from selenium mineral soil.</title>
        <authorList>
            <person name="Dai X."/>
        </authorList>
    </citation>
    <scope>NUCLEOTIDE SEQUENCE [LARGE SCALE GENOMIC DNA]</scope>
    <source>
        <strain evidence="1 2">DXL2</strain>
    </source>
</reference>
<dbReference type="Proteomes" id="UP000247476">
    <property type="component" value="Unassembled WGS sequence"/>
</dbReference>
<comment type="caution">
    <text evidence="1">The sequence shown here is derived from an EMBL/GenBank/DDBJ whole genome shotgun (WGS) entry which is preliminary data.</text>
</comment>
<proteinExistence type="predicted"/>
<accession>A0A2V5KXY1</accession>
<name>A0A2V5KXY1_9BACL</name>
<organism evidence="1 2">
    <name type="scientific">Paenibacillus flagellatus</name>
    <dbReference type="NCBI Taxonomy" id="2211139"/>
    <lineage>
        <taxon>Bacteria</taxon>
        <taxon>Bacillati</taxon>
        <taxon>Bacillota</taxon>
        <taxon>Bacilli</taxon>
        <taxon>Bacillales</taxon>
        <taxon>Paenibacillaceae</taxon>
        <taxon>Paenibacillus</taxon>
    </lineage>
</organism>
<keyword evidence="2" id="KW-1185">Reference proteome</keyword>